<dbReference type="InterPro" id="IPR028082">
    <property type="entry name" value="Peripla_BP_I"/>
</dbReference>
<dbReference type="PANTHER" id="PTHR46847">
    <property type="entry name" value="D-ALLOSE-BINDING PERIPLASMIC PROTEIN-RELATED"/>
    <property type="match status" value="1"/>
</dbReference>
<accession>A0A178A1J2</accession>
<feature type="transmembrane region" description="Helical" evidence="4">
    <location>
        <begin position="7"/>
        <end position="26"/>
    </location>
</feature>
<evidence type="ECO:0000313" key="6">
    <source>
        <dbReference type="EMBL" id="OAK73964.1"/>
    </source>
</evidence>
<reference evidence="6 7" key="1">
    <citation type="submission" date="2015-05" db="EMBL/GenBank/DDBJ databases">
        <title>Comparison of genome.</title>
        <authorList>
            <person name="Zheng Z."/>
            <person name="Sun M."/>
        </authorList>
    </citation>
    <scope>NUCLEOTIDE SEQUENCE [LARGE SCALE GENOMIC DNA]</scope>
    <source>
        <strain evidence="6 7">G25-74</strain>
    </source>
</reference>
<dbReference type="PATRIC" id="fig|217031.6.peg.1287"/>
<gene>
    <name evidence="6" type="ORF">ABB05_05955</name>
</gene>
<dbReference type="EMBL" id="LDJR01000028">
    <property type="protein sequence ID" value="OAK73964.1"/>
    <property type="molecule type" value="Genomic_DNA"/>
</dbReference>
<evidence type="ECO:0000313" key="7">
    <source>
        <dbReference type="Proteomes" id="UP000077881"/>
    </source>
</evidence>
<dbReference type="InterPro" id="IPR025997">
    <property type="entry name" value="SBP_2_dom"/>
</dbReference>
<comment type="similarity">
    <text evidence="2">Belongs to the bacterial solute-binding protein 2 family.</text>
</comment>
<dbReference type="SUPFAM" id="SSF53822">
    <property type="entry name" value="Periplasmic binding protein-like I"/>
    <property type="match status" value="1"/>
</dbReference>
<dbReference type="GO" id="GO:0030246">
    <property type="term" value="F:carbohydrate binding"/>
    <property type="evidence" value="ECO:0007669"/>
    <property type="project" value="UniProtKB-ARBA"/>
</dbReference>
<protein>
    <submittedName>
        <fullName evidence="6">LacI family transcriptional regulator</fullName>
    </submittedName>
</protein>
<organism evidence="6 7">
    <name type="scientific">Lederbergia galactosidilytica</name>
    <dbReference type="NCBI Taxonomy" id="217031"/>
    <lineage>
        <taxon>Bacteria</taxon>
        <taxon>Bacillati</taxon>
        <taxon>Bacillota</taxon>
        <taxon>Bacilli</taxon>
        <taxon>Bacillales</taxon>
        <taxon>Bacillaceae</taxon>
        <taxon>Lederbergia</taxon>
    </lineage>
</organism>
<dbReference type="Pfam" id="PF13407">
    <property type="entry name" value="Peripla_BP_4"/>
    <property type="match status" value="1"/>
</dbReference>
<sequence>MKRTAIIYTLLLASFVFVFAFAIYFYNQVQSYDAKIKKNADTSSPSAYHFALIGEEMDHVYWRLVGEGAKEKEGEYDVFVEYEGPKRSNPEEQLKLLDMAVKSKVDGIIVQALNDKFTPLINQAVDQGIPVMTVDTDAPESRRVAYIGTDNYEAGRLAGETLVKDTKGKATVGIITGRFANAHHQLRIEGFKDVLKQTDGIEIVAVEESNIDRIGAEEQAYKMLREHPDITAFYGTSTLDGGGITAAAEKLNRLDDLYVITFDLSDENAQLLQNGAIDALVEQQPYQMGSRSVEIMMDIIKGKPVEEIHHTDATIIRKPDLLYQKSQAGETS</sequence>
<feature type="domain" description="Periplasmic binding protein" evidence="5">
    <location>
        <begin position="50"/>
        <end position="303"/>
    </location>
</feature>
<dbReference type="GO" id="GO:0030313">
    <property type="term" value="C:cell envelope"/>
    <property type="evidence" value="ECO:0007669"/>
    <property type="project" value="UniProtKB-SubCell"/>
</dbReference>
<name>A0A178A1J2_9BACI</name>
<proteinExistence type="inferred from homology"/>
<dbReference type="Gene3D" id="3.40.50.2300">
    <property type="match status" value="2"/>
</dbReference>
<evidence type="ECO:0000256" key="1">
    <source>
        <dbReference type="ARBA" id="ARBA00004196"/>
    </source>
</evidence>
<keyword evidence="4" id="KW-0812">Transmembrane</keyword>
<evidence type="ECO:0000259" key="5">
    <source>
        <dbReference type="Pfam" id="PF13407"/>
    </source>
</evidence>
<dbReference type="STRING" id="217031.ABB05_05955"/>
<dbReference type="PANTHER" id="PTHR46847:SF1">
    <property type="entry name" value="D-ALLOSE-BINDING PERIPLASMIC PROTEIN-RELATED"/>
    <property type="match status" value="1"/>
</dbReference>
<keyword evidence="4" id="KW-1133">Transmembrane helix</keyword>
<evidence type="ECO:0000256" key="2">
    <source>
        <dbReference type="ARBA" id="ARBA00007639"/>
    </source>
</evidence>
<keyword evidence="7" id="KW-1185">Reference proteome</keyword>
<evidence type="ECO:0000256" key="4">
    <source>
        <dbReference type="SAM" id="Phobius"/>
    </source>
</evidence>
<dbReference type="RefSeq" id="WP_057988398.1">
    <property type="nucleotide sequence ID" value="NZ_LDJR01000028.1"/>
</dbReference>
<dbReference type="OrthoDB" id="6196975at2"/>
<comment type="subcellular location">
    <subcellularLocation>
        <location evidence="1">Cell envelope</location>
    </subcellularLocation>
</comment>
<dbReference type="CDD" id="cd06314">
    <property type="entry name" value="PBP1_tmGBP"/>
    <property type="match status" value="1"/>
</dbReference>
<keyword evidence="4" id="KW-0472">Membrane</keyword>
<comment type="caution">
    <text evidence="6">The sequence shown here is derived from an EMBL/GenBank/DDBJ whole genome shotgun (WGS) entry which is preliminary data.</text>
</comment>
<dbReference type="AlphaFoldDB" id="A0A178A1J2"/>
<keyword evidence="3" id="KW-0732">Signal</keyword>
<evidence type="ECO:0000256" key="3">
    <source>
        <dbReference type="ARBA" id="ARBA00022729"/>
    </source>
</evidence>
<dbReference type="Proteomes" id="UP000077881">
    <property type="component" value="Unassembled WGS sequence"/>
</dbReference>